<dbReference type="GO" id="GO:0070006">
    <property type="term" value="F:metalloaminopeptidase activity"/>
    <property type="evidence" value="ECO:0007669"/>
    <property type="project" value="UniProtKB-UniRule"/>
</dbReference>
<keyword evidence="10" id="KW-1185">Reference proteome</keyword>
<feature type="domain" description="Peptidase M24" evidence="8">
    <location>
        <begin position="12"/>
        <end position="240"/>
    </location>
</feature>
<evidence type="ECO:0000256" key="5">
    <source>
        <dbReference type="ARBA" id="ARBA00022801"/>
    </source>
</evidence>
<keyword evidence="5 6" id="KW-0378">Hydrolase</keyword>
<evidence type="ECO:0000256" key="4">
    <source>
        <dbReference type="ARBA" id="ARBA00022723"/>
    </source>
</evidence>
<keyword evidence="4 6" id="KW-0479">Metal-binding</keyword>
<gene>
    <name evidence="6 9" type="primary">map</name>
    <name evidence="9" type="ORF">I0Q91_13155</name>
</gene>
<feature type="binding site" evidence="6">
    <location>
        <position position="233"/>
    </location>
    <ligand>
        <name>a divalent metal cation</name>
        <dbReference type="ChEBI" id="CHEBI:60240"/>
        <label>1</label>
    </ligand>
</feature>
<feature type="binding site" evidence="6">
    <location>
        <position position="77"/>
    </location>
    <ligand>
        <name>substrate</name>
    </ligand>
</feature>
<dbReference type="PROSITE" id="PS00680">
    <property type="entry name" value="MAP_1"/>
    <property type="match status" value="1"/>
</dbReference>
<dbReference type="InterPro" id="IPR001714">
    <property type="entry name" value="Pept_M24_MAP"/>
</dbReference>
<comment type="cofactor">
    <cofactor evidence="6">
        <name>Co(2+)</name>
        <dbReference type="ChEBI" id="CHEBI:48828"/>
    </cofactor>
    <cofactor evidence="6">
        <name>Zn(2+)</name>
        <dbReference type="ChEBI" id="CHEBI:29105"/>
    </cofactor>
    <cofactor evidence="6">
        <name>Mn(2+)</name>
        <dbReference type="ChEBI" id="CHEBI:29035"/>
    </cofactor>
    <cofactor evidence="6">
        <name>Fe(2+)</name>
        <dbReference type="ChEBI" id="CHEBI:29033"/>
    </cofactor>
    <text evidence="6">Binds 2 divalent metal cations per subunit. Has a high-affinity and a low affinity metal-binding site. The true nature of the physiological cofactor is under debate. The enzyme is active with cobalt, zinc, manganese or divalent iron ions. Most likely, methionine aminopeptidases function as mononuclear Fe(2+)-metalloproteases under physiological conditions, and the catalytically relevant metal-binding site has been assigned to the histidine-containing high-affinity site.</text>
</comment>
<feature type="binding site" evidence="6">
    <location>
        <position position="202"/>
    </location>
    <ligand>
        <name>a divalent metal cation</name>
        <dbReference type="ChEBI" id="CHEBI:60240"/>
        <label>2</label>
        <note>catalytic</note>
    </ligand>
</feature>
<reference evidence="9" key="1">
    <citation type="submission" date="2020-11" db="EMBL/GenBank/DDBJ databases">
        <title>Halonatronomonas betainensis gen. nov., sp. nov. a novel haloalkaliphilic representative of the family Halanaerobiacae capable of betaine degradation.</title>
        <authorList>
            <person name="Boltyanskaya Y."/>
            <person name="Kevbrin V."/>
            <person name="Detkova E."/>
            <person name="Grouzdev D.S."/>
            <person name="Koziaeva V."/>
            <person name="Zhilina T."/>
        </authorList>
    </citation>
    <scope>NUCLEOTIDE SEQUENCE</scope>
    <source>
        <strain evidence="9">Z-7014</strain>
    </source>
</reference>
<feature type="binding site" evidence="6">
    <location>
        <position position="233"/>
    </location>
    <ligand>
        <name>a divalent metal cation</name>
        <dbReference type="ChEBI" id="CHEBI:60240"/>
        <label>2</label>
        <note>catalytic</note>
    </ligand>
</feature>
<feature type="binding site" evidence="6">
    <location>
        <position position="176"/>
    </location>
    <ligand>
        <name>substrate</name>
    </ligand>
</feature>
<protein>
    <recommendedName>
        <fullName evidence="6 7">Methionine aminopeptidase</fullName>
        <shortName evidence="6">MAP</shortName>
        <shortName evidence="6">MetAP</shortName>
        <ecNumber evidence="6 7">3.4.11.18</ecNumber>
    </recommendedName>
    <alternativeName>
        <fullName evidence="6">Peptidase M</fullName>
    </alternativeName>
</protein>
<evidence type="ECO:0000259" key="8">
    <source>
        <dbReference type="Pfam" id="PF00557"/>
    </source>
</evidence>
<dbReference type="EC" id="3.4.11.18" evidence="6 7"/>
<dbReference type="Pfam" id="PF00557">
    <property type="entry name" value="Peptidase_M24"/>
    <property type="match status" value="1"/>
</dbReference>
<dbReference type="GO" id="GO:0005829">
    <property type="term" value="C:cytosol"/>
    <property type="evidence" value="ECO:0007669"/>
    <property type="project" value="TreeGrafter"/>
</dbReference>
<dbReference type="PANTHER" id="PTHR43330">
    <property type="entry name" value="METHIONINE AMINOPEPTIDASE"/>
    <property type="match status" value="1"/>
</dbReference>
<proteinExistence type="inferred from homology"/>
<dbReference type="AlphaFoldDB" id="A0A931AS69"/>
<dbReference type="CDD" id="cd01086">
    <property type="entry name" value="MetAP1"/>
    <property type="match status" value="1"/>
</dbReference>
<keyword evidence="2 6" id="KW-0031">Aminopeptidase</keyword>
<dbReference type="SUPFAM" id="SSF55920">
    <property type="entry name" value="Creatinase/aminopeptidase"/>
    <property type="match status" value="1"/>
</dbReference>
<dbReference type="GO" id="GO:0046872">
    <property type="term" value="F:metal ion binding"/>
    <property type="evidence" value="ECO:0007669"/>
    <property type="project" value="UniProtKB-UniRule"/>
</dbReference>
<organism evidence="9 10">
    <name type="scientific">Halonatronomonas betaini</name>
    <dbReference type="NCBI Taxonomy" id="2778430"/>
    <lineage>
        <taxon>Bacteria</taxon>
        <taxon>Bacillati</taxon>
        <taxon>Bacillota</taxon>
        <taxon>Clostridia</taxon>
        <taxon>Halanaerobiales</taxon>
        <taxon>Halarsenatibacteraceae</taxon>
        <taxon>Halonatronomonas</taxon>
    </lineage>
</organism>
<comment type="subunit">
    <text evidence="6">Monomer.</text>
</comment>
<dbReference type="PRINTS" id="PR00599">
    <property type="entry name" value="MAPEPTIDASE"/>
</dbReference>
<dbReference type="GO" id="GO:0006508">
    <property type="term" value="P:proteolysis"/>
    <property type="evidence" value="ECO:0007669"/>
    <property type="project" value="UniProtKB-KW"/>
</dbReference>
<dbReference type="InterPro" id="IPR002467">
    <property type="entry name" value="Pept_M24A_MAP1"/>
</dbReference>
<feature type="binding site" evidence="6">
    <location>
        <position position="106"/>
    </location>
    <ligand>
        <name>a divalent metal cation</name>
        <dbReference type="ChEBI" id="CHEBI:60240"/>
        <label>1</label>
    </ligand>
</feature>
<evidence type="ECO:0000256" key="6">
    <source>
        <dbReference type="HAMAP-Rule" id="MF_01974"/>
    </source>
</evidence>
<comment type="catalytic activity">
    <reaction evidence="6 7">
        <text>Release of N-terminal amino acids, preferentially methionine, from peptides and arylamides.</text>
        <dbReference type="EC" id="3.4.11.18"/>
    </reaction>
</comment>
<evidence type="ECO:0000256" key="3">
    <source>
        <dbReference type="ARBA" id="ARBA00022670"/>
    </source>
</evidence>
<evidence type="ECO:0000256" key="2">
    <source>
        <dbReference type="ARBA" id="ARBA00022438"/>
    </source>
</evidence>
<keyword evidence="3 6" id="KW-0645">Protease</keyword>
<dbReference type="InterPro" id="IPR036005">
    <property type="entry name" value="Creatinase/aminopeptidase-like"/>
</dbReference>
<accession>A0A931AS69</accession>
<comment type="similarity">
    <text evidence="6">Belongs to the peptidase M24A family. Methionine aminopeptidase type 1 subfamily.</text>
</comment>
<dbReference type="InterPro" id="IPR000994">
    <property type="entry name" value="Pept_M24"/>
</dbReference>
<comment type="function">
    <text evidence="1 6">Removes the N-terminal methionine from nascent proteins. The N-terminal methionine is often cleaved when the second residue in the primary sequence is small and uncharged (Met-Ala-, Cys, Gly, Pro, Ser, Thr, or Val). Requires deformylation of the N(alpha)-formylated initiator methionine before it can be hydrolyzed.</text>
</comment>
<dbReference type="Gene3D" id="3.90.230.10">
    <property type="entry name" value="Creatinase/methionine aminopeptidase superfamily"/>
    <property type="match status" value="1"/>
</dbReference>
<comment type="caution">
    <text evidence="9">The sequence shown here is derived from an EMBL/GenBank/DDBJ whole genome shotgun (WGS) entry which is preliminary data.</text>
</comment>
<dbReference type="HAMAP" id="MF_01974">
    <property type="entry name" value="MetAP_1"/>
    <property type="match status" value="1"/>
</dbReference>
<dbReference type="RefSeq" id="WP_270455129.1">
    <property type="nucleotide sequence ID" value="NZ_JADPIE010000009.1"/>
</dbReference>
<dbReference type="PANTHER" id="PTHR43330:SF27">
    <property type="entry name" value="METHIONINE AMINOPEPTIDASE"/>
    <property type="match status" value="1"/>
</dbReference>
<sequence>MIIRKSKREIDIMSKANSIVAETHEFLSEKIEPGISTYDLDKLAEEFIENKGGKPSFKGYRGYPASVCLSINDEVVHGIPSKTRVLEKGMILSVDIGVYYKGFHGDAARTFPVGKISQEAKSLIEVTRKALDKGIENAIIGNRLTDISNAVQIHVENAGCSVVRDYVGHGIGTDMHEDPQIPNFGPAGRGPRLKEGMTLAIEPMVNIGHYNVKTKDDGWTVVTEDGSLSAHWEDSIAITKEGPKILSRL</sequence>
<dbReference type="GO" id="GO:0004239">
    <property type="term" value="F:initiator methionyl aminopeptidase activity"/>
    <property type="evidence" value="ECO:0007669"/>
    <property type="project" value="UniProtKB-UniRule"/>
</dbReference>
<feature type="binding site" evidence="6">
    <location>
        <position position="106"/>
    </location>
    <ligand>
        <name>a divalent metal cation</name>
        <dbReference type="ChEBI" id="CHEBI:60240"/>
        <label>2</label>
        <note>catalytic</note>
    </ligand>
</feature>
<feature type="binding site" evidence="6">
    <location>
        <position position="95"/>
    </location>
    <ligand>
        <name>a divalent metal cation</name>
        <dbReference type="ChEBI" id="CHEBI:60240"/>
        <label>1</label>
    </ligand>
</feature>
<name>A0A931AS69_9FIRM</name>
<evidence type="ECO:0000256" key="7">
    <source>
        <dbReference type="RuleBase" id="RU003653"/>
    </source>
</evidence>
<evidence type="ECO:0000313" key="10">
    <source>
        <dbReference type="Proteomes" id="UP000621436"/>
    </source>
</evidence>
<evidence type="ECO:0000313" key="9">
    <source>
        <dbReference type="EMBL" id="MBF8438033.1"/>
    </source>
</evidence>
<dbReference type="NCBIfam" id="TIGR00500">
    <property type="entry name" value="met_pdase_I"/>
    <property type="match status" value="1"/>
</dbReference>
<feature type="binding site" evidence="6">
    <location>
        <position position="169"/>
    </location>
    <ligand>
        <name>a divalent metal cation</name>
        <dbReference type="ChEBI" id="CHEBI:60240"/>
        <label>2</label>
        <note>catalytic</note>
    </ligand>
</feature>
<evidence type="ECO:0000256" key="1">
    <source>
        <dbReference type="ARBA" id="ARBA00002521"/>
    </source>
</evidence>
<dbReference type="Proteomes" id="UP000621436">
    <property type="component" value="Unassembled WGS sequence"/>
</dbReference>
<dbReference type="EMBL" id="JADPIE010000009">
    <property type="protein sequence ID" value="MBF8438033.1"/>
    <property type="molecule type" value="Genomic_DNA"/>
</dbReference>